<dbReference type="EMBL" id="CAFBSA010000069">
    <property type="protein sequence ID" value="CAB5148243.1"/>
    <property type="molecule type" value="Genomic_DNA"/>
</dbReference>
<accession>A0A6J7W519</accession>
<feature type="compositionally biased region" description="Polar residues" evidence="1">
    <location>
        <begin position="24"/>
        <end position="34"/>
    </location>
</feature>
<feature type="region of interest" description="Disordered" evidence="1">
    <location>
        <begin position="22"/>
        <end position="96"/>
    </location>
</feature>
<evidence type="ECO:0000313" key="2">
    <source>
        <dbReference type="EMBL" id="CAB4812979.1"/>
    </source>
</evidence>
<proteinExistence type="predicted"/>
<name>A0A6J7W519_9ZZZZ</name>
<feature type="compositionally biased region" description="Low complexity" evidence="1">
    <location>
        <begin position="35"/>
        <end position="54"/>
    </location>
</feature>
<dbReference type="EMBL" id="CAFAAW010000083">
    <property type="protein sequence ID" value="CAB4812979.1"/>
    <property type="molecule type" value="Genomic_DNA"/>
</dbReference>
<reference evidence="3" key="1">
    <citation type="submission" date="2020-05" db="EMBL/GenBank/DDBJ databases">
        <authorList>
            <person name="Chiriac C."/>
            <person name="Salcher M."/>
            <person name="Ghai R."/>
            <person name="Kavagutti S V."/>
        </authorList>
    </citation>
    <scope>NUCLEOTIDE SEQUENCE</scope>
</reference>
<evidence type="ECO:0000313" key="3">
    <source>
        <dbReference type="EMBL" id="CAB5148243.1"/>
    </source>
</evidence>
<dbReference type="AlphaFoldDB" id="A0A6J7W519"/>
<protein>
    <submittedName>
        <fullName evidence="3">Unannotated protein</fullName>
    </submittedName>
</protein>
<feature type="compositionally biased region" description="Acidic residues" evidence="1">
    <location>
        <begin position="78"/>
        <end position="96"/>
    </location>
</feature>
<gene>
    <name evidence="2" type="ORF">UFOPK3120_00715</name>
    <name evidence="3" type="ORF">UFOPK4442_00476</name>
</gene>
<sequence length="96" mass="10055">MRRFLLALPLFLVVGLLFVELPGNASNNGNQPSVSVSAAPQATPTTSTPAVTEAIAPIAPLPKSNIEGKKGGPKQGGFDDDDEDDDDDEGFEEDDD</sequence>
<organism evidence="3">
    <name type="scientific">freshwater metagenome</name>
    <dbReference type="NCBI Taxonomy" id="449393"/>
    <lineage>
        <taxon>unclassified sequences</taxon>
        <taxon>metagenomes</taxon>
        <taxon>ecological metagenomes</taxon>
    </lineage>
</organism>
<evidence type="ECO:0000256" key="1">
    <source>
        <dbReference type="SAM" id="MobiDB-lite"/>
    </source>
</evidence>